<gene>
    <name evidence="3" type="ORF">MYF79_23845</name>
</gene>
<sequence>MSNESVSYSRAGDVFHYRWAARRCLRLVYPNAALHTIVIEGAIPSEEEHEGEHVIDLSEYATFDGREKVEYQQLKHTTVQGDTPFKLGNFKKTLTGFAKKFIQHLRLGDIQPADITFTIITNRPIEPDVKDNMLAMSESRCQDTRFKRAVERYGQGLSPDELQLFCGRLRFEDGLGDYNVQRDELRAELNQLMAGAIDTPQMDSVTTLMQDKVMPDSNGVIKKEDVLQRFGVTAERDLHPAPPIFNHIDNIINRQAYDVLISKIIAASAPVIVHADGGVGKSVFCQQFVKSLPEGSLGIAYDCFGAGGYRNRSSTRHRHRDALVQIANELASQGFCSPMIVHAGSQEKEIMRTFLVRMHTVVDSLRKTVPDAKLFIIIDAADNAEMAATEFGEPCFVHELLRETMPQGCTLVYSCRTERIALLQPPSLVERLELAPFSPQESRHNLQQHFPASSSIEGTEFHRLTAGNPRAQANTLHGKYATVEDLLKSLGPSGISVDQQIEHQLRLAIGRLKDSLPGLYHGNIDAVCQGLASLPPYIPIEVLAKVSDIEVSTLRSFVADIGSSLWISDTSIQFRDEPTETWFRKTFIASRQAYEKYMELLEPIATDFVYVAAVLPQLYLQTEQYAKLIDIALSDRYLPVDNPIDARNVRVYRLQFAFKAALRLSQYKDAVQLAMRAGEEVAGDQRQFQLLQNNIDLLVSLQDKEKVQEIAFKRSLKGQWDGSENIYAAALLSGIKDSHGEAAGFLRAAKRWLEICFEQAGKEDDTDGRRYKVAEQDILEMAYASLNIHGVDACLEFLSGFQPNEAVFRIVQDLANRLVDMGRFDEITTLLYQCQSEPYFTVAITSALAEVGRYPEASLLTGCLDLLFHRDTRIAKPEDLLHDRVMPAIILFLEACLASRLSKVKILWVLRAYVPMRAMTMSVSSNYSQDRALFFKAVAIRSLLQENVSISPDHLMPQQWVLSKEDYERESRQQFVEISGGLLPWYLLRAKLIYNSRLPLLELIGEVSTASKEATRLRYRAYDRLPVEITEVCASILINYQQGSADEIAFFYQQYLHKASTFDIRIRLQILRAANRTTHLVSIAQDLELSTFELVKRATGRGQDEISDDYVALSRAVINTSIDDARLYFNEAIIIVSKFGDELVQRWEAVASLAKEAAGGVIPEELAYRFIRCAELVGNSVTREKHWSRNEAISICAKMSPAVALASLSRWRDRAVGRFEYNFQALIIELLKSGYITPVISWSLTRLLPGYDVKHILESCLIHEPSPVIQQQIFDDAIVLLSQQGVQDDAWVKMSTLGQRHSLGIPDIVHDKVAVTVRHDSDNAPDKITPTDNASPKIIDWNEVFAGIDLFNLNDFLMLLDKSNNLMHDTGHKILFAEVIGRIKEGQLWDFINVLLDCDHINHFEMSTFLSLIPTNWQNRVSFKQKWEKVIHDCGMRYAHDLTNEYNFNTFIKQTGIKEPQSKPLKVGVMAGLAGGSEVNDATVFFGLAQQVASLLNAQQATQVLDYAIGRFELHCEPDFGDGPWSEWLCPSNTAAKNIAQFIWSVLGAPKTSQRWSAAHCVRKLSDFGCNAEIDALIQCLHSDHVGAFGGKQLVFYHLHARLYLLIALSRISQSRVTLLNSYAVSFADLALKQDHILIQRAARDIALTVEQSFPNTFDAQMLEALNNVGRPIGQRVESHRYTTDSYLHQEGRVDDNIEFDFAWDFDRYWFAPQGKVFGISEQQVEQIAANVVINEWAQGNKDAFKQDARRTQWASSSAEDGVWSSHGNYPKTDNLQFYLSYHALMVVAGRLLQTMPVIIEETGEDPLEDWLSEHWLTRKDGKWLADHRAPLPPRLVNNEAAQNDFTHWQEEITTEDFLACLKTQLLDKEGLIIKGSWQENTRSRMQSVSISSALVSTAAASALLRTLSTYESTYDYGLPAYEDAWLEFDIAPFALKGWVQDHHISKGIDQQDPYAGRVDYPFFQLGDSIIGKCGLEMGNVENHWLDGATGQLALQCDTWGSYQDATDKEPGQYGMRLIATLPFLQHVCDIFDCDIIFDVRIRRDIPAEYRSRDAEYRHPVSRIFLLSKHGKLTTTTADYQLG</sequence>
<evidence type="ECO:0000259" key="2">
    <source>
        <dbReference type="Pfam" id="PF24883"/>
    </source>
</evidence>
<dbReference type="EMBL" id="CP095855">
    <property type="protein sequence ID" value="UPK67989.1"/>
    <property type="molecule type" value="Genomic_DNA"/>
</dbReference>
<organism evidence="3 4">
    <name type="scientific">Chitinophaga filiformis</name>
    <name type="common">Myxococcus filiformis</name>
    <name type="synonym">Flexibacter filiformis</name>
    <dbReference type="NCBI Taxonomy" id="104663"/>
    <lineage>
        <taxon>Bacteria</taxon>
        <taxon>Pseudomonadati</taxon>
        <taxon>Bacteroidota</taxon>
        <taxon>Chitinophagia</taxon>
        <taxon>Chitinophagales</taxon>
        <taxon>Chitinophagaceae</taxon>
        <taxon>Chitinophaga</taxon>
    </lineage>
</organism>
<dbReference type="Proteomes" id="UP000830198">
    <property type="component" value="Chromosome"/>
</dbReference>
<feature type="domain" description="Nephrocystin 3-like N-terminal" evidence="2">
    <location>
        <begin position="271"/>
        <end position="388"/>
    </location>
</feature>
<dbReference type="Pfam" id="PF24883">
    <property type="entry name" value="NPHP3_N"/>
    <property type="match status" value="1"/>
</dbReference>
<evidence type="ECO:0000313" key="4">
    <source>
        <dbReference type="Proteomes" id="UP000830198"/>
    </source>
</evidence>
<keyword evidence="1" id="KW-0677">Repeat</keyword>
<dbReference type="InterPro" id="IPR027417">
    <property type="entry name" value="P-loop_NTPase"/>
</dbReference>
<evidence type="ECO:0000256" key="1">
    <source>
        <dbReference type="ARBA" id="ARBA00022737"/>
    </source>
</evidence>
<accession>A0ABY4HXW7</accession>
<protein>
    <recommendedName>
        <fullName evidence="2">Nephrocystin 3-like N-terminal domain-containing protein</fullName>
    </recommendedName>
</protein>
<keyword evidence="4" id="KW-1185">Reference proteome</keyword>
<name>A0ABY4HXW7_CHIFI</name>
<dbReference type="InterPro" id="IPR056884">
    <property type="entry name" value="NPHP3-like_N"/>
</dbReference>
<evidence type="ECO:0000313" key="3">
    <source>
        <dbReference type="EMBL" id="UPK67989.1"/>
    </source>
</evidence>
<reference evidence="3 4" key="1">
    <citation type="submission" date="2022-04" db="EMBL/GenBank/DDBJ databases">
        <title>The arsenic-methylating capacity of Chitinophaga filiformis YT5 during chitin decomposition.</title>
        <authorList>
            <person name="Chen G."/>
            <person name="Liang Y."/>
        </authorList>
    </citation>
    <scope>NUCLEOTIDE SEQUENCE [LARGE SCALE GENOMIC DNA]</scope>
    <source>
        <strain evidence="3 4">YT5</strain>
    </source>
</reference>
<proteinExistence type="predicted"/>
<dbReference type="RefSeq" id="WP_247810331.1">
    <property type="nucleotide sequence ID" value="NZ_CP095855.1"/>
</dbReference>
<dbReference type="SUPFAM" id="SSF52540">
    <property type="entry name" value="P-loop containing nucleoside triphosphate hydrolases"/>
    <property type="match status" value="1"/>
</dbReference>